<protein>
    <submittedName>
        <fullName evidence="1">Uncharacterized protein</fullName>
    </submittedName>
</protein>
<organism evidence="1">
    <name type="scientific">Arundo donax</name>
    <name type="common">Giant reed</name>
    <name type="synonym">Donax arundinaceus</name>
    <dbReference type="NCBI Taxonomy" id="35708"/>
    <lineage>
        <taxon>Eukaryota</taxon>
        <taxon>Viridiplantae</taxon>
        <taxon>Streptophyta</taxon>
        <taxon>Embryophyta</taxon>
        <taxon>Tracheophyta</taxon>
        <taxon>Spermatophyta</taxon>
        <taxon>Magnoliopsida</taxon>
        <taxon>Liliopsida</taxon>
        <taxon>Poales</taxon>
        <taxon>Poaceae</taxon>
        <taxon>PACMAD clade</taxon>
        <taxon>Arundinoideae</taxon>
        <taxon>Arundineae</taxon>
        <taxon>Arundo</taxon>
    </lineage>
</organism>
<dbReference type="EMBL" id="GBRH01227325">
    <property type="protein sequence ID" value="JAD70570.1"/>
    <property type="molecule type" value="Transcribed_RNA"/>
</dbReference>
<accession>A0A0A9CAZ5</accession>
<reference evidence="1" key="2">
    <citation type="journal article" date="2015" name="Data Brief">
        <title>Shoot transcriptome of the giant reed, Arundo donax.</title>
        <authorList>
            <person name="Barrero R.A."/>
            <person name="Guerrero F.D."/>
            <person name="Moolhuijzen P."/>
            <person name="Goolsby J.A."/>
            <person name="Tidwell J."/>
            <person name="Bellgard S.E."/>
            <person name="Bellgard M.I."/>
        </authorList>
    </citation>
    <scope>NUCLEOTIDE SEQUENCE</scope>
    <source>
        <tissue evidence="1">Shoot tissue taken approximately 20 cm above the soil surface</tissue>
    </source>
</reference>
<dbReference type="AlphaFoldDB" id="A0A0A9CAZ5"/>
<name>A0A0A9CAZ5_ARUDO</name>
<evidence type="ECO:0000313" key="1">
    <source>
        <dbReference type="EMBL" id="JAD70570.1"/>
    </source>
</evidence>
<sequence>MMLAVSHILFMLVYVYWLSKLRKVKGNNFRCADALSLIVYCDPMMLLFSAEENIIWRNL</sequence>
<proteinExistence type="predicted"/>
<reference evidence="1" key="1">
    <citation type="submission" date="2014-09" db="EMBL/GenBank/DDBJ databases">
        <authorList>
            <person name="Magalhaes I.L.F."/>
            <person name="Oliveira U."/>
            <person name="Santos F.R."/>
            <person name="Vidigal T.H.D.A."/>
            <person name="Brescovit A.D."/>
            <person name="Santos A.J."/>
        </authorList>
    </citation>
    <scope>NUCLEOTIDE SEQUENCE</scope>
    <source>
        <tissue evidence="1">Shoot tissue taken approximately 20 cm above the soil surface</tissue>
    </source>
</reference>